<evidence type="ECO:0000313" key="4">
    <source>
        <dbReference type="EMBL" id="HAF7195571.1"/>
    </source>
</evidence>
<proteinExistence type="predicted"/>
<dbReference type="Pfam" id="PF22479">
    <property type="entry name" value="Pam3_gp18"/>
    <property type="match status" value="1"/>
</dbReference>
<evidence type="ECO:0000259" key="1">
    <source>
        <dbReference type="Pfam" id="PF22479"/>
    </source>
</evidence>
<reference evidence="4" key="1">
    <citation type="journal article" date="2018" name="Genome Biol.">
        <title>SKESA: strategic k-mer extension for scrupulous assemblies.</title>
        <authorList>
            <person name="Souvorov A."/>
            <person name="Agarwala R."/>
            <person name="Lipman D.J."/>
        </authorList>
    </citation>
    <scope>NUCLEOTIDE SEQUENCE</scope>
    <source>
        <strain evidence="4">Salmonella enterica</strain>
    </source>
</reference>
<feature type="domain" description="Cyanophage baseplate Pam3 plug gp18" evidence="1">
    <location>
        <begin position="17"/>
        <end position="58"/>
    </location>
</feature>
<protein>
    <recommendedName>
        <fullName evidence="1">Cyanophage baseplate Pam3 plug gp18 domain-containing protein</fullName>
    </recommendedName>
</protein>
<organism evidence="4">
    <name type="scientific">Salmonella enterica subsp. enterica serovar Napoli</name>
    <dbReference type="NCBI Taxonomy" id="1151001"/>
    <lineage>
        <taxon>Bacteria</taxon>
        <taxon>Pseudomonadati</taxon>
        <taxon>Pseudomonadota</taxon>
        <taxon>Gammaproteobacteria</taxon>
        <taxon>Enterobacterales</taxon>
        <taxon>Enterobacteriaceae</taxon>
        <taxon>Salmonella</taxon>
    </lineage>
</organism>
<dbReference type="EMBL" id="DAARCN010000084">
    <property type="protein sequence ID" value="HAE1855011.1"/>
    <property type="molecule type" value="Genomic_DNA"/>
</dbReference>
<dbReference type="AlphaFoldDB" id="A0A5I4KB88"/>
<comment type="caution">
    <text evidence="4">The sequence shown here is derived from an EMBL/GenBank/DDBJ whole genome shotgun (WGS) entry which is preliminary data.</text>
</comment>
<sequence length="60" mass="6690">MRPTNESNCSTQDPFRVNLLQQYPQSGIDGELVVITDKGAPEDPTKDNLGIYSHLIFVQV</sequence>
<dbReference type="EMBL" id="DAAMKB010000091">
    <property type="protein sequence ID" value="HAC7046452.1"/>
    <property type="molecule type" value="Genomic_DNA"/>
</dbReference>
<dbReference type="InterPro" id="IPR054252">
    <property type="entry name" value="Pam3_gp18"/>
</dbReference>
<name>A0A5I4KB88_SALET</name>
<evidence type="ECO:0000313" key="3">
    <source>
        <dbReference type="EMBL" id="HAE1855011.1"/>
    </source>
</evidence>
<dbReference type="EMBL" id="DAAWBQ010000089">
    <property type="protein sequence ID" value="HAF7195571.1"/>
    <property type="molecule type" value="Genomic_DNA"/>
</dbReference>
<accession>A0A5I4KB88</accession>
<reference evidence="4" key="2">
    <citation type="submission" date="2018-07" db="EMBL/GenBank/DDBJ databases">
        <authorList>
            <consortium name="NCBI Pathogen Detection Project"/>
        </authorList>
    </citation>
    <scope>NUCLEOTIDE SEQUENCE</scope>
    <source>
        <strain evidence="4">Salmonella enterica</strain>
    </source>
</reference>
<evidence type="ECO:0000313" key="2">
    <source>
        <dbReference type="EMBL" id="HAC7046452.1"/>
    </source>
</evidence>
<gene>
    <name evidence="2" type="ORF">G0E04_20715</name>
    <name evidence="3" type="ORF">G3V22_003983</name>
    <name evidence="4" type="ORF">G9X10_004041</name>
</gene>